<dbReference type="CTD" id="20199242"/>
<keyword evidence="7" id="KW-1133">Transmembrane helix</keyword>
<evidence type="ECO:0000256" key="3">
    <source>
        <dbReference type="ARBA" id="ARBA00022737"/>
    </source>
</evidence>
<dbReference type="PROSITE" id="PS51162">
    <property type="entry name" value="THYROGLOBULIN_1_2"/>
    <property type="match status" value="1"/>
</dbReference>
<keyword evidence="7" id="KW-0472">Membrane</keyword>
<dbReference type="GO" id="GO:0005604">
    <property type="term" value="C:basement membrane"/>
    <property type="evidence" value="ECO:0000318"/>
    <property type="project" value="GO_Central"/>
</dbReference>
<sequence length="435" mass="47632">MSFFIKLFVVCHVAILFQCRQVVSGGNGNNNNKANLKSPKIAKPNFSTSLESNYYDEGEGSGMNKNDNIDDNSYDDDDKTDGSAYGSGDDMEPVLPKRMTKCLRMLEDASSPGSYMPRCTYDGQFDALQCHGSECWCSTPSGQKIPGTTKKDPDTPKCNTPNNKDSSKQIFQKSTKQSEVGATASSSSAATTTIRSPHGKKQHSKNNNNNVHIVVDGVKTHDNKDTDLNAPYDNIGTRNKNLQSKKPTLRKIFPNRNNNNMNNNLHLNISTDSHNNYAQRTPAQTELRSTISQLISQPGVLAGIICIGAVTLLCFLTILTYTIFKLRRRSYSKEMTQTKPVVKVNSNMSSDIIIHDTNSYYRNGGTGSHVSGVGGGFGDIYTGGGFNYTPGYSPARCNTMSNKMSPWSPVNGVISSTTVRNSAGYSKCLDRNFYA</sequence>
<proteinExistence type="predicted"/>
<reference evidence="12" key="1">
    <citation type="submission" date="2012-12" db="EMBL/GenBank/DDBJ databases">
        <authorList>
            <person name="Hellsten U."/>
            <person name="Grimwood J."/>
            <person name="Chapman J.A."/>
            <person name="Shapiro H."/>
            <person name="Aerts A."/>
            <person name="Otillar R.P."/>
            <person name="Terry A.Y."/>
            <person name="Boore J.L."/>
            <person name="Simakov O."/>
            <person name="Marletaz F."/>
            <person name="Cho S.-J."/>
            <person name="Edsinger-Gonzales E."/>
            <person name="Havlak P."/>
            <person name="Kuo D.-H."/>
            <person name="Larsson T."/>
            <person name="Lv J."/>
            <person name="Arendt D."/>
            <person name="Savage R."/>
            <person name="Osoegawa K."/>
            <person name="de Jong P."/>
            <person name="Lindberg D.R."/>
            <person name="Seaver E.C."/>
            <person name="Weisblat D.A."/>
            <person name="Putnam N.H."/>
            <person name="Grigoriev I.V."/>
            <person name="Rokhsar D.S."/>
        </authorList>
    </citation>
    <scope>NUCLEOTIDE SEQUENCE</scope>
</reference>
<dbReference type="SMART" id="SM00211">
    <property type="entry name" value="TY"/>
    <property type="match status" value="1"/>
</dbReference>
<evidence type="ECO:0000313" key="12">
    <source>
        <dbReference type="Proteomes" id="UP000015101"/>
    </source>
</evidence>
<feature type="signal peptide" evidence="8">
    <location>
        <begin position="1"/>
        <end position="25"/>
    </location>
</feature>
<feature type="compositionally biased region" description="Polar residues" evidence="6">
    <location>
        <begin position="157"/>
        <end position="180"/>
    </location>
</feature>
<gene>
    <name evidence="11" type="primary">20199242</name>
    <name evidence="10" type="ORF">HELRODRAFT_161598</name>
</gene>
<evidence type="ECO:0000256" key="5">
    <source>
        <dbReference type="PROSITE-ProRule" id="PRU00500"/>
    </source>
</evidence>
<name>T1ERP2_HELRO</name>
<dbReference type="OrthoDB" id="10044468at2759"/>
<evidence type="ECO:0000259" key="9">
    <source>
        <dbReference type="PROSITE" id="PS51162"/>
    </source>
</evidence>
<feature type="region of interest" description="Disordered" evidence="6">
    <location>
        <begin position="53"/>
        <end position="93"/>
    </location>
</feature>
<evidence type="ECO:0000256" key="4">
    <source>
        <dbReference type="ARBA" id="ARBA00023157"/>
    </source>
</evidence>
<keyword evidence="4" id="KW-1015">Disulfide bond</keyword>
<organism evidence="11 12">
    <name type="scientific">Helobdella robusta</name>
    <name type="common">Californian leech</name>
    <dbReference type="NCBI Taxonomy" id="6412"/>
    <lineage>
        <taxon>Eukaryota</taxon>
        <taxon>Metazoa</taxon>
        <taxon>Spiralia</taxon>
        <taxon>Lophotrochozoa</taxon>
        <taxon>Annelida</taxon>
        <taxon>Clitellata</taxon>
        <taxon>Hirudinea</taxon>
        <taxon>Rhynchobdellida</taxon>
        <taxon>Glossiphoniidae</taxon>
        <taxon>Helobdella</taxon>
    </lineage>
</organism>
<evidence type="ECO:0000256" key="1">
    <source>
        <dbReference type="ARBA" id="ARBA00004613"/>
    </source>
</evidence>
<keyword evidence="12" id="KW-1185">Reference proteome</keyword>
<feature type="compositionally biased region" description="Low complexity" evidence="6">
    <location>
        <begin position="182"/>
        <end position="193"/>
    </location>
</feature>
<comment type="caution">
    <text evidence="5">Lacks conserved residue(s) required for the propagation of feature annotation.</text>
</comment>
<dbReference type="RefSeq" id="XP_009019749.1">
    <property type="nucleotide sequence ID" value="XM_009021501.1"/>
</dbReference>
<dbReference type="Gene3D" id="4.10.800.10">
    <property type="entry name" value="Thyroglobulin type-1"/>
    <property type="match status" value="1"/>
</dbReference>
<keyword evidence="3" id="KW-0677">Repeat</keyword>
<evidence type="ECO:0000313" key="11">
    <source>
        <dbReference type="EnsemblMetazoa" id="HelroP161598"/>
    </source>
</evidence>
<evidence type="ECO:0000256" key="2">
    <source>
        <dbReference type="ARBA" id="ARBA00022525"/>
    </source>
</evidence>
<dbReference type="STRING" id="6412.T1ERP2"/>
<protein>
    <recommendedName>
        <fullName evidence="9">Thyroglobulin type-1 domain-containing protein</fullName>
    </recommendedName>
</protein>
<dbReference type="GeneID" id="20199242"/>
<dbReference type="GO" id="GO:0005615">
    <property type="term" value="C:extracellular space"/>
    <property type="evidence" value="ECO:0000318"/>
    <property type="project" value="GO_Central"/>
</dbReference>
<dbReference type="HOGENOM" id="CLU_630513_0_0_1"/>
<dbReference type="Pfam" id="PF00086">
    <property type="entry name" value="Thyroglobulin_1"/>
    <property type="match status" value="1"/>
</dbReference>
<dbReference type="CDD" id="cd00191">
    <property type="entry name" value="TY"/>
    <property type="match status" value="1"/>
</dbReference>
<dbReference type="InterPro" id="IPR036857">
    <property type="entry name" value="Thyroglobulin_1_sf"/>
</dbReference>
<feature type="transmembrane region" description="Helical" evidence="7">
    <location>
        <begin position="300"/>
        <end position="324"/>
    </location>
</feature>
<dbReference type="EMBL" id="KB096742">
    <property type="protein sequence ID" value="ESO02341.1"/>
    <property type="molecule type" value="Genomic_DNA"/>
</dbReference>
<feature type="region of interest" description="Disordered" evidence="6">
    <location>
        <begin position="222"/>
        <end position="241"/>
    </location>
</feature>
<evidence type="ECO:0000256" key="7">
    <source>
        <dbReference type="SAM" id="Phobius"/>
    </source>
</evidence>
<dbReference type="EMBL" id="AMQM01000860">
    <property type="status" value="NOT_ANNOTATED_CDS"/>
    <property type="molecule type" value="Genomic_DNA"/>
</dbReference>
<dbReference type="AlphaFoldDB" id="T1ERP2"/>
<feature type="chain" id="PRO_5010979993" description="Thyroglobulin type-1 domain-containing protein" evidence="8">
    <location>
        <begin position="26"/>
        <end position="435"/>
    </location>
</feature>
<dbReference type="InParanoid" id="T1ERP2"/>
<keyword evidence="7" id="KW-0812">Transmembrane</keyword>
<dbReference type="Proteomes" id="UP000015101">
    <property type="component" value="Unassembled WGS sequence"/>
</dbReference>
<dbReference type="PANTHER" id="PTHR12352">
    <property type="entry name" value="SECRETED MODULAR CALCIUM-BINDING PROTEIN"/>
    <property type="match status" value="1"/>
</dbReference>
<reference evidence="11" key="3">
    <citation type="submission" date="2015-06" db="UniProtKB">
        <authorList>
            <consortium name="EnsemblMetazoa"/>
        </authorList>
    </citation>
    <scope>IDENTIFICATION</scope>
</reference>
<evidence type="ECO:0000313" key="10">
    <source>
        <dbReference type="EMBL" id="ESO02341.1"/>
    </source>
</evidence>
<dbReference type="GO" id="GO:0007160">
    <property type="term" value="P:cell-matrix adhesion"/>
    <property type="evidence" value="ECO:0000318"/>
    <property type="project" value="GO_Central"/>
</dbReference>
<dbReference type="InterPro" id="IPR000716">
    <property type="entry name" value="Thyroglobulin_1"/>
</dbReference>
<evidence type="ECO:0000256" key="6">
    <source>
        <dbReference type="SAM" id="MobiDB-lite"/>
    </source>
</evidence>
<dbReference type="PANTHER" id="PTHR12352:SF3">
    <property type="entry name" value="NIDOGEN-2"/>
    <property type="match status" value="1"/>
</dbReference>
<keyword evidence="8" id="KW-0732">Signal</keyword>
<evidence type="ECO:0000256" key="8">
    <source>
        <dbReference type="SAM" id="SignalP"/>
    </source>
</evidence>
<feature type="compositionally biased region" description="Acidic residues" evidence="6">
    <location>
        <begin position="69"/>
        <end position="79"/>
    </location>
</feature>
<comment type="subcellular location">
    <subcellularLocation>
        <location evidence="1">Secreted</location>
    </subcellularLocation>
</comment>
<dbReference type="EnsemblMetazoa" id="HelroT161598">
    <property type="protein sequence ID" value="HelroP161598"/>
    <property type="gene ID" value="HelroG161598"/>
</dbReference>
<dbReference type="InterPro" id="IPR051950">
    <property type="entry name" value="Dev_reg/Prot_inhib"/>
</dbReference>
<feature type="domain" description="Thyroglobulin type-1" evidence="9">
    <location>
        <begin position="99"/>
        <end position="158"/>
    </location>
</feature>
<feature type="region of interest" description="Disordered" evidence="6">
    <location>
        <begin position="141"/>
        <end position="209"/>
    </location>
</feature>
<dbReference type="SUPFAM" id="SSF57610">
    <property type="entry name" value="Thyroglobulin type-1 domain"/>
    <property type="match status" value="1"/>
</dbReference>
<dbReference type="KEGG" id="hro:HELRODRAFT_161598"/>
<reference evidence="10 12" key="2">
    <citation type="journal article" date="2013" name="Nature">
        <title>Insights into bilaterian evolution from three spiralian genomes.</title>
        <authorList>
            <person name="Simakov O."/>
            <person name="Marletaz F."/>
            <person name="Cho S.J."/>
            <person name="Edsinger-Gonzales E."/>
            <person name="Havlak P."/>
            <person name="Hellsten U."/>
            <person name="Kuo D.H."/>
            <person name="Larsson T."/>
            <person name="Lv J."/>
            <person name="Arendt D."/>
            <person name="Savage R."/>
            <person name="Osoegawa K."/>
            <person name="de Jong P."/>
            <person name="Grimwood J."/>
            <person name="Chapman J.A."/>
            <person name="Shapiro H."/>
            <person name="Aerts A."/>
            <person name="Otillar R.P."/>
            <person name="Terry A.Y."/>
            <person name="Boore J.L."/>
            <person name="Grigoriev I.V."/>
            <person name="Lindberg D.R."/>
            <person name="Seaver E.C."/>
            <person name="Weisblat D.A."/>
            <person name="Putnam N.H."/>
            <person name="Rokhsar D.S."/>
        </authorList>
    </citation>
    <scope>NUCLEOTIDE SEQUENCE</scope>
</reference>
<accession>T1ERP2</accession>
<keyword evidence="2" id="KW-0964">Secreted</keyword>